<feature type="binding site" evidence="9">
    <location>
        <position position="212"/>
    </location>
    <ligand>
        <name>Zn(2+)</name>
        <dbReference type="ChEBI" id="CHEBI:29105"/>
        <label>2</label>
        <note>catalytic</note>
    </ligand>
</feature>
<dbReference type="InterPro" id="IPR002477">
    <property type="entry name" value="Peptidoglycan-bd-like"/>
</dbReference>
<evidence type="ECO:0000256" key="3">
    <source>
        <dbReference type="ARBA" id="ARBA00022723"/>
    </source>
</evidence>
<feature type="binding site" evidence="9">
    <location>
        <position position="168"/>
    </location>
    <ligand>
        <name>Zn(2+)</name>
        <dbReference type="ChEBI" id="CHEBI:29105"/>
        <label>1</label>
    </ligand>
</feature>
<evidence type="ECO:0000256" key="5">
    <source>
        <dbReference type="ARBA" id="ARBA00022801"/>
    </source>
</evidence>
<dbReference type="SUPFAM" id="SSF55486">
    <property type="entry name" value="Metalloproteases ('zincins'), catalytic domain"/>
    <property type="match status" value="1"/>
</dbReference>
<dbReference type="EMBL" id="LJIJ01001379">
    <property type="protein sequence ID" value="ODM91917.1"/>
    <property type="molecule type" value="Genomic_DNA"/>
</dbReference>
<keyword evidence="6 9" id="KW-0862">Zinc</keyword>
<feature type="domain" description="Peptidase metallopeptidase" evidence="11">
    <location>
        <begin position="87"/>
        <end position="254"/>
    </location>
</feature>
<feature type="binding site" description="in inhibited form" evidence="9">
    <location>
        <position position="87"/>
    </location>
    <ligand>
        <name>Zn(2+)</name>
        <dbReference type="ChEBI" id="CHEBI:29105"/>
        <label>2</label>
        <note>catalytic</note>
    </ligand>
</feature>
<dbReference type="InterPro" id="IPR036365">
    <property type="entry name" value="PGBD-like_sf"/>
</dbReference>
<comment type="caution">
    <text evidence="12">The sequence shown here is derived from an EMBL/GenBank/DDBJ whole genome shotgun (WGS) entry which is preliminary data.</text>
</comment>
<dbReference type="GO" id="GO:0031012">
    <property type="term" value="C:extracellular matrix"/>
    <property type="evidence" value="ECO:0007669"/>
    <property type="project" value="InterPro"/>
</dbReference>
<dbReference type="InterPro" id="IPR033739">
    <property type="entry name" value="M10A_MMP"/>
</dbReference>
<evidence type="ECO:0000256" key="9">
    <source>
        <dbReference type="PIRSR" id="PIRSR621190-2"/>
    </source>
</evidence>
<keyword evidence="9" id="KW-0106">Calcium</keyword>
<accession>A0A1D2MFZ3</accession>
<feature type="binding site" evidence="9">
    <location>
        <position position="143"/>
    </location>
    <ligand>
        <name>Ca(2+)</name>
        <dbReference type="ChEBI" id="CHEBI:29108"/>
        <label>2</label>
    </ligand>
</feature>
<dbReference type="OrthoDB" id="6626285at2759"/>
<dbReference type="GO" id="GO:0030198">
    <property type="term" value="P:extracellular matrix organization"/>
    <property type="evidence" value="ECO:0007669"/>
    <property type="project" value="TreeGrafter"/>
</dbReference>
<evidence type="ECO:0000259" key="11">
    <source>
        <dbReference type="SMART" id="SM00235"/>
    </source>
</evidence>
<evidence type="ECO:0000256" key="8">
    <source>
        <dbReference type="PIRSR" id="PIRSR621190-1"/>
    </source>
</evidence>
<evidence type="ECO:0000256" key="6">
    <source>
        <dbReference type="ARBA" id="ARBA00022833"/>
    </source>
</evidence>
<feature type="binding site" evidence="9">
    <location>
        <position position="220"/>
    </location>
    <ligand>
        <name>Zn(2+)</name>
        <dbReference type="ChEBI" id="CHEBI:29105"/>
        <label>2</label>
        <note>catalytic</note>
    </ligand>
</feature>
<dbReference type="SMART" id="SM00235">
    <property type="entry name" value="ZnMc"/>
    <property type="match status" value="1"/>
</dbReference>
<feature type="active site" evidence="8">
    <location>
        <position position="203"/>
    </location>
</feature>
<keyword evidence="4 10" id="KW-0732">Signal</keyword>
<feature type="binding site" evidence="9">
    <location>
        <position position="202"/>
    </location>
    <ligand>
        <name>Zn(2+)</name>
        <dbReference type="ChEBI" id="CHEBI:29105"/>
        <label>2</label>
        <note>catalytic</note>
    </ligand>
</feature>
<dbReference type="InterPro" id="IPR006026">
    <property type="entry name" value="Peptidase_Metallo"/>
</dbReference>
<feature type="binding site" evidence="9">
    <location>
        <position position="179"/>
    </location>
    <ligand>
        <name>Zn(2+)</name>
        <dbReference type="ChEBI" id="CHEBI:29105"/>
        <label>1</label>
    </ligand>
</feature>
<dbReference type="GO" id="GO:0006508">
    <property type="term" value="P:proteolysis"/>
    <property type="evidence" value="ECO:0007669"/>
    <property type="project" value="UniProtKB-KW"/>
</dbReference>
<dbReference type="GO" id="GO:0005615">
    <property type="term" value="C:extracellular space"/>
    <property type="evidence" value="ECO:0007669"/>
    <property type="project" value="TreeGrafter"/>
</dbReference>
<feature type="binding site" evidence="9">
    <location>
        <position position="153"/>
    </location>
    <ligand>
        <name>Zn(2+)</name>
        <dbReference type="ChEBI" id="CHEBI:29105"/>
        <label>1</label>
    </ligand>
</feature>
<dbReference type="InterPro" id="IPR024079">
    <property type="entry name" value="MetalloPept_cat_dom_sf"/>
</dbReference>
<feature type="binding site" evidence="9">
    <location>
        <position position="160"/>
    </location>
    <ligand>
        <name>Ca(2+)</name>
        <dbReference type="ChEBI" id="CHEBI:29108"/>
        <label>3</label>
    </ligand>
</feature>
<evidence type="ECO:0000313" key="13">
    <source>
        <dbReference type="Proteomes" id="UP000094527"/>
    </source>
</evidence>
<dbReference type="Proteomes" id="UP000094527">
    <property type="component" value="Unassembled WGS sequence"/>
</dbReference>
<organism evidence="12 13">
    <name type="scientific">Orchesella cincta</name>
    <name type="common">Springtail</name>
    <name type="synonym">Podura cincta</name>
    <dbReference type="NCBI Taxonomy" id="48709"/>
    <lineage>
        <taxon>Eukaryota</taxon>
        <taxon>Metazoa</taxon>
        <taxon>Ecdysozoa</taxon>
        <taxon>Arthropoda</taxon>
        <taxon>Hexapoda</taxon>
        <taxon>Collembola</taxon>
        <taxon>Entomobryomorpha</taxon>
        <taxon>Entomobryoidea</taxon>
        <taxon>Orchesellidae</taxon>
        <taxon>Orchesellinae</taxon>
        <taxon>Orchesella</taxon>
    </lineage>
</organism>
<dbReference type="GO" id="GO:0030574">
    <property type="term" value="P:collagen catabolic process"/>
    <property type="evidence" value="ECO:0007669"/>
    <property type="project" value="TreeGrafter"/>
</dbReference>
<keyword evidence="5" id="KW-0378">Hydrolase</keyword>
<dbReference type="CDD" id="cd04278">
    <property type="entry name" value="ZnMc_MMP"/>
    <property type="match status" value="1"/>
</dbReference>
<keyword evidence="13" id="KW-1185">Reference proteome</keyword>
<feature type="binding site" evidence="9">
    <location>
        <position position="181"/>
    </location>
    <ligand>
        <name>Ca(2+)</name>
        <dbReference type="ChEBI" id="CHEBI:29108"/>
        <label>3</label>
    </ligand>
</feature>
<sequence>MRWSLLHSYLYLVLFSGIGNAIPIVTNTEALKYMTTFGWLDPISDSIGSQPMIDVRKSVREFQAFAGLNITGELDEDTLELMSLPRCGFKWISRNLTYRISKYPRLLQTLGRDHIDAEINSAFEVWQKESNITFTRKTVGKVDIEIRFESRAHGDGDAFDGEGGTLAHAYFPRFGGDAHFDDDEQWTIKSHRGTNLFQVAAHEFGHSLGLLHSEVRDSLMAPFYRGYNLVLSCTLMISQPFRNYTAREPYHYQSQKLLLHPRHGVLHYQRRVYLL</sequence>
<feature type="chain" id="PRO_5008903963" evidence="10">
    <location>
        <begin position="22"/>
        <end position="275"/>
    </location>
</feature>
<evidence type="ECO:0000313" key="12">
    <source>
        <dbReference type="EMBL" id="ODM91917.1"/>
    </source>
</evidence>
<feature type="binding site" evidence="9">
    <location>
        <position position="182"/>
    </location>
    <ligand>
        <name>Ca(2+)</name>
        <dbReference type="ChEBI" id="CHEBI:29108"/>
        <label>1</label>
    </ligand>
</feature>
<feature type="binding site" evidence="9">
    <location>
        <position position="177"/>
    </location>
    <ligand>
        <name>Ca(2+)</name>
        <dbReference type="ChEBI" id="CHEBI:29108"/>
        <label>2</label>
    </ligand>
</feature>
<feature type="binding site" evidence="9">
    <location>
        <position position="184"/>
    </location>
    <ligand>
        <name>Ca(2+)</name>
        <dbReference type="ChEBI" id="CHEBI:29108"/>
        <label>1</label>
    </ligand>
</feature>
<feature type="binding site" evidence="9">
    <location>
        <position position="206"/>
    </location>
    <ligand>
        <name>Zn(2+)</name>
        <dbReference type="ChEBI" id="CHEBI:29105"/>
        <label>2</label>
        <note>catalytic</note>
    </ligand>
</feature>
<dbReference type="InterPro" id="IPR001818">
    <property type="entry name" value="Pept_M10_metallopeptidase"/>
</dbReference>
<keyword evidence="2" id="KW-0645">Protease</keyword>
<gene>
    <name evidence="12" type="ORF">Ocin01_14765</name>
</gene>
<dbReference type="Pfam" id="PF00413">
    <property type="entry name" value="Peptidase_M10"/>
    <property type="match status" value="1"/>
</dbReference>
<feature type="binding site" evidence="9">
    <location>
        <position position="155"/>
    </location>
    <ligand>
        <name>Zn(2+)</name>
        <dbReference type="ChEBI" id="CHEBI:29105"/>
        <label>1</label>
    </ligand>
</feature>
<dbReference type="Pfam" id="PF01471">
    <property type="entry name" value="PG_binding_1"/>
    <property type="match status" value="1"/>
</dbReference>
<dbReference type="GO" id="GO:0008270">
    <property type="term" value="F:zinc ion binding"/>
    <property type="evidence" value="ECO:0007669"/>
    <property type="project" value="InterPro"/>
</dbReference>
<feature type="binding site" evidence="9">
    <location>
        <position position="184"/>
    </location>
    <ligand>
        <name>Ca(2+)</name>
        <dbReference type="ChEBI" id="CHEBI:29108"/>
        <label>3</label>
    </ligand>
</feature>
<dbReference type="Gene3D" id="3.40.390.10">
    <property type="entry name" value="Collagenase (Catalytic Domain)"/>
    <property type="match status" value="1"/>
</dbReference>
<dbReference type="OMA" id="RWGIADI"/>
<evidence type="ECO:0000256" key="2">
    <source>
        <dbReference type="ARBA" id="ARBA00022670"/>
    </source>
</evidence>
<comment type="similarity">
    <text evidence="1">Belongs to the peptidase M10A family.</text>
</comment>
<protein>
    <submittedName>
        <fullName evidence="12">Stromelysin-1</fullName>
    </submittedName>
</protein>
<dbReference type="PRINTS" id="PR00138">
    <property type="entry name" value="MATRIXIN"/>
</dbReference>
<dbReference type="SUPFAM" id="SSF47090">
    <property type="entry name" value="PGBD-like"/>
    <property type="match status" value="1"/>
</dbReference>
<dbReference type="AlphaFoldDB" id="A0A1D2MFZ3"/>
<dbReference type="PANTHER" id="PTHR10201">
    <property type="entry name" value="MATRIX METALLOPROTEINASE"/>
    <property type="match status" value="1"/>
</dbReference>
<keyword evidence="3 9" id="KW-0479">Metal-binding</keyword>
<keyword evidence="7" id="KW-0482">Metalloprotease</keyword>
<evidence type="ECO:0000256" key="10">
    <source>
        <dbReference type="SAM" id="SignalP"/>
    </source>
</evidence>
<evidence type="ECO:0000256" key="7">
    <source>
        <dbReference type="ARBA" id="ARBA00023049"/>
    </source>
</evidence>
<feature type="signal peptide" evidence="10">
    <location>
        <begin position="1"/>
        <end position="21"/>
    </location>
</feature>
<proteinExistence type="inferred from homology"/>
<evidence type="ECO:0000256" key="1">
    <source>
        <dbReference type="ARBA" id="ARBA00010370"/>
    </source>
</evidence>
<name>A0A1D2MFZ3_ORCCI</name>
<feature type="binding site" evidence="9">
    <location>
        <position position="161"/>
    </location>
    <ligand>
        <name>Ca(2+)</name>
        <dbReference type="ChEBI" id="CHEBI:29108"/>
        <label>3</label>
    </ligand>
</feature>
<comment type="cofactor">
    <cofactor evidence="9">
        <name>Ca(2+)</name>
        <dbReference type="ChEBI" id="CHEBI:29108"/>
    </cofactor>
    <text evidence="9">Can bind about 5 Ca(2+) ions per subunit.</text>
</comment>
<dbReference type="PANTHER" id="PTHR10201:SF291">
    <property type="entry name" value="MATRIX METALLOPROTEINASE 1, ISOFORM C-RELATED"/>
    <property type="match status" value="1"/>
</dbReference>
<dbReference type="STRING" id="48709.A0A1D2MFZ3"/>
<evidence type="ECO:0000256" key="4">
    <source>
        <dbReference type="ARBA" id="ARBA00022729"/>
    </source>
</evidence>
<dbReference type="InterPro" id="IPR021190">
    <property type="entry name" value="Pept_M10A"/>
</dbReference>
<feature type="binding site" evidence="9">
    <location>
        <position position="175"/>
    </location>
    <ligand>
        <name>Ca(2+)</name>
        <dbReference type="ChEBI" id="CHEBI:29108"/>
        <label>2</label>
    </ligand>
</feature>
<comment type="cofactor">
    <cofactor evidence="9">
        <name>Zn(2+)</name>
        <dbReference type="ChEBI" id="CHEBI:29105"/>
    </cofactor>
    <text evidence="9">Binds 2 Zn(2+) ions per subunit.</text>
</comment>
<reference evidence="12 13" key="1">
    <citation type="journal article" date="2016" name="Genome Biol. Evol.">
        <title>Gene Family Evolution Reflects Adaptation to Soil Environmental Stressors in the Genome of the Collembolan Orchesella cincta.</title>
        <authorList>
            <person name="Faddeeva-Vakhrusheva A."/>
            <person name="Derks M.F."/>
            <person name="Anvar S.Y."/>
            <person name="Agamennone V."/>
            <person name="Suring W."/>
            <person name="Smit S."/>
            <person name="van Straalen N.M."/>
            <person name="Roelofs D."/>
        </authorList>
    </citation>
    <scope>NUCLEOTIDE SEQUENCE [LARGE SCALE GENOMIC DNA]</scope>
    <source>
        <tissue evidence="12">Mixed pool</tissue>
    </source>
</reference>
<dbReference type="GO" id="GO:0004222">
    <property type="term" value="F:metalloendopeptidase activity"/>
    <property type="evidence" value="ECO:0007669"/>
    <property type="project" value="InterPro"/>
</dbReference>